<keyword evidence="3" id="KW-1185">Reference proteome</keyword>
<dbReference type="PANTHER" id="PTHR48079:SF6">
    <property type="entry name" value="NAD(P)-BINDING DOMAIN-CONTAINING PROTEIN-RELATED"/>
    <property type="match status" value="1"/>
</dbReference>
<accession>A0AAE7CBQ4</accession>
<dbReference type="PANTHER" id="PTHR48079">
    <property type="entry name" value="PROTEIN YEEZ"/>
    <property type="match status" value="1"/>
</dbReference>
<dbReference type="Gene3D" id="3.40.50.720">
    <property type="entry name" value="NAD(P)-binding Rossmann-like Domain"/>
    <property type="match status" value="1"/>
</dbReference>
<evidence type="ECO:0000313" key="2">
    <source>
        <dbReference type="EMBL" id="QIS44531.1"/>
    </source>
</evidence>
<dbReference type="SUPFAM" id="SSF51735">
    <property type="entry name" value="NAD(P)-binding Rossmann-fold domains"/>
    <property type="match status" value="1"/>
</dbReference>
<dbReference type="InterPro" id="IPR036291">
    <property type="entry name" value="NAD(P)-bd_dom_sf"/>
</dbReference>
<dbReference type="InterPro" id="IPR001509">
    <property type="entry name" value="Epimerase_deHydtase"/>
</dbReference>
<sequence length="334" mass="34633">MSGTAPGVGAGPRDVLVLGGTAWIGRLVAERLVARGDRVTCLARGTGGSAPAGTRLVAADRDRPDAYAEVAGADRDEVVDLTSSAEHARTAVAALADRARHWTLVSTVSVYASFARAGDDETAAVVDPVDLGEYGQAKVAAERAVTAALAGRRMIVRPGLMAGPGDDSDRFGYWPARFALAGGGPVLVPDATGRRSQVIDARDLADLVVEVGVRGLDGVVDAVGESLPLADALDLAAEAAGSTGERVVATDAQLADADVRHWTGPRSLPLWLPTEAAGMLARSDAGLRALGVRRRPLAETMRDVLADERERGLDRPRASGLTRAEELAVVASLR</sequence>
<dbReference type="Pfam" id="PF01370">
    <property type="entry name" value="Epimerase"/>
    <property type="match status" value="1"/>
</dbReference>
<evidence type="ECO:0000259" key="1">
    <source>
        <dbReference type="Pfam" id="PF01370"/>
    </source>
</evidence>
<protein>
    <submittedName>
        <fullName evidence="2">NAD-dependent epimerase/dehydratase family protein</fullName>
    </submittedName>
</protein>
<dbReference type="Proteomes" id="UP000503164">
    <property type="component" value="Chromosome"/>
</dbReference>
<organism evidence="2 3">
    <name type="scientific">Clavibacter capsici</name>
    <dbReference type="NCBI Taxonomy" id="1874630"/>
    <lineage>
        <taxon>Bacteria</taxon>
        <taxon>Bacillati</taxon>
        <taxon>Actinomycetota</taxon>
        <taxon>Actinomycetes</taxon>
        <taxon>Micrococcales</taxon>
        <taxon>Microbacteriaceae</taxon>
        <taxon>Clavibacter</taxon>
    </lineage>
</organism>
<name>A0AAE7CBQ4_9MICO</name>
<evidence type="ECO:0000313" key="3">
    <source>
        <dbReference type="Proteomes" id="UP000503164"/>
    </source>
</evidence>
<feature type="domain" description="NAD-dependent epimerase/dehydratase" evidence="1">
    <location>
        <begin position="15"/>
        <end position="210"/>
    </location>
</feature>
<proteinExistence type="predicted"/>
<dbReference type="AlphaFoldDB" id="A0AAE7CBQ4"/>
<gene>
    <name evidence="2" type="ORF">GW570_05190</name>
</gene>
<reference evidence="2 3" key="1">
    <citation type="journal article" date="2020" name="Mol. Plant Pathol.">
        <title>Plasmid composition and the chpG gene determine the virulence level of Clavibacter capsici natural isolates in pepper.</title>
        <authorList>
            <person name="Hwang I.S."/>
            <person name="Lee H.M."/>
            <person name="Oh E.J."/>
            <person name="Lee S."/>
            <person name="Heu S."/>
            <person name="Oh C.S."/>
        </authorList>
    </citation>
    <scope>NUCLEOTIDE SEQUENCE [LARGE SCALE GENOMIC DNA]</scope>
    <source>
        <strain evidence="2 3">1101</strain>
    </source>
</reference>
<dbReference type="EMBL" id="CP048049">
    <property type="protein sequence ID" value="QIS44531.1"/>
    <property type="molecule type" value="Genomic_DNA"/>
</dbReference>
<dbReference type="KEGG" id="ccap:AES38_05190"/>
<dbReference type="GO" id="GO:0005737">
    <property type="term" value="C:cytoplasm"/>
    <property type="evidence" value="ECO:0007669"/>
    <property type="project" value="TreeGrafter"/>
</dbReference>
<dbReference type="RefSeq" id="WP_053774074.1">
    <property type="nucleotide sequence ID" value="NZ_CP012573.1"/>
</dbReference>
<dbReference type="GO" id="GO:0004029">
    <property type="term" value="F:aldehyde dehydrogenase (NAD+) activity"/>
    <property type="evidence" value="ECO:0007669"/>
    <property type="project" value="TreeGrafter"/>
</dbReference>
<dbReference type="InterPro" id="IPR051783">
    <property type="entry name" value="NAD(P)-dependent_oxidoreduct"/>
</dbReference>